<comment type="caution">
    <text evidence="3">The sequence shown here is derived from an EMBL/GenBank/DDBJ whole genome shotgun (WGS) entry which is preliminary data.</text>
</comment>
<accession>A0A917NSU0</accession>
<sequence length="271" mass="29471">MARALEAYRAKRDFARTPEPGAATRRSGKQLTFVVQKHAARRLHYDLRLEWRGVLKSWAVTSEPLQDPAIKRLAVEVEDHPFRYGTFAGTIPQGQYGAGTVEIWDHGVWAPVNRQTVDEDLAAGHLKFVLLGQRMRGGFALIRMKPKPNERNPGRNWLPLKEGDAEAVGGAATSPKPRPEAASPPSSRRRGGASCRCGQCAEGHASGRPASQPARCGPRVPQRSRRPAAPIPAKRASKPPPTAAQFTAVVPLGWRCARSPRCPGPPGSANR</sequence>
<evidence type="ECO:0000256" key="1">
    <source>
        <dbReference type="SAM" id="MobiDB-lite"/>
    </source>
</evidence>
<dbReference type="NCBIfam" id="TIGR02777">
    <property type="entry name" value="LigD_PE_dom"/>
    <property type="match status" value="1"/>
</dbReference>
<dbReference type="EMBL" id="BMKW01000007">
    <property type="protein sequence ID" value="GGJ21696.1"/>
    <property type="molecule type" value="Genomic_DNA"/>
</dbReference>
<dbReference type="InterPro" id="IPR014144">
    <property type="entry name" value="LigD_PE_domain"/>
</dbReference>
<organism evidence="3 4">
    <name type="scientific">Neoroseomonas lacus</name>
    <dbReference type="NCBI Taxonomy" id="287609"/>
    <lineage>
        <taxon>Bacteria</taxon>
        <taxon>Pseudomonadati</taxon>
        <taxon>Pseudomonadota</taxon>
        <taxon>Alphaproteobacteria</taxon>
        <taxon>Acetobacterales</taxon>
        <taxon>Acetobacteraceae</taxon>
        <taxon>Neoroseomonas</taxon>
    </lineage>
</organism>
<dbReference type="PANTHER" id="PTHR39465">
    <property type="entry name" value="DNA LIGASE D, 3'-PHOSPHOESTERASE DOMAIN"/>
    <property type="match status" value="1"/>
</dbReference>
<feature type="region of interest" description="Disordered" evidence="1">
    <location>
        <begin position="143"/>
        <end position="243"/>
    </location>
</feature>
<dbReference type="Pfam" id="PF13298">
    <property type="entry name" value="LigD_N"/>
    <property type="match status" value="1"/>
</dbReference>
<dbReference type="RefSeq" id="WP_188968162.1">
    <property type="nucleotide sequence ID" value="NZ_BMKW01000007.1"/>
</dbReference>
<reference evidence="3" key="2">
    <citation type="submission" date="2020-09" db="EMBL/GenBank/DDBJ databases">
        <authorList>
            <person name="Sun Q."/>
            <person name="Zhou Y."/>
        </authorList>
    </citation>
    <scope>NUCLEOTIDE SEQUENCE</scope>
    <source>
        <strain evidence="3">CGMCC 1.3617</strain>
    </source>
</reference>
<proteinExistence type="predicted"/>
<dbReference type="Proteomes" id="UP000661507">
    <property type="component" value="Unassembled WGS sequence"/>
</dbReference>
<feature type="compositionally biased region" description="Low complexity" evidence="1">
    <location>
        <begin position="180"/>
        <end position="200"/>
    </location>
</feature>
<reference evidence="3" key="1">
    <citation type="journal article" date="2014" name="Int. J. Syst. Evol. Microbiol.">
        <title>Complete genome sequence of Corynebacterium casei LMG S-19264T (=DSM 44701T), isolated from a smear-ripened cheese.</title>
        <authorList>
            <consortium name="US DOE Joint Genome Institute (JGI-PGF)"/>
            <person name="Walter F."/>
            <person name="Albersmeier A."/>
            <person name="Kalinowski J."/>
            <person name="Ruckert C."/>
        </authorList>
    </citation>
    <scope>NUCLEOTIDE SEQUENCE</scope>
    <source>
        <strain evidence="3">CGMCC 1.3617</strain>
    </source>
</reference>
<evidence type="ECO:0000259" key="2">
    <source>
        <dbReference type="Pfam" id="PF13298"/>
    </source>
</evidence>
<evidence type="ECO:0000313" key="3">
    <source>
        <dbReference type="EMBL" id="GGJ21696.1"/>
    </source>
</evidence>
<name>A0A917NSU0_9PROT</name>
<keyword evidence="4" id="KW-1185">Reference proteome</keyword>
<gene>
    <name evidence="3" type="ORF">GCM10011320_31230</name>
</gene>
<protein>
    <recommendedName>
        <fullName evidence="2">DNA ligase D 3'-phosphoesterase domain-containing protein</fullName>
    </recommendedName>
</protein>
<dbReference type="AlphaFoldDB" id="A0A917NSU0"/>
<evidence type="ECO:0000313" key="4">
    <source>
        <dbReference type="Proteomes" id="UP000661507"/>
    </source>
</evidence>
<dbReference type="PANTHER" id="PTHR39465:SF1">
    <property type="entry name" value="DNA LIGASE D 3'-PHOSPHOESTERASE DOMAIN-CONTAINING PROTEIN"/>
    <property type="match status" value="1"/>
</dbReference>
<feature type="domain" description="DNA ligase D 3'-phosphoesterase" evidence="2">
    <location>
        <begin position="36"/>
        <end position="143"/>
    </location>
</feature>